<reference evidence="3" key="2">
    <citation type="submission" date="2012-11" db="EMBL/GenBank/DDBJ databases">
        <authorList>
            <person name="Kuo A."/>
            <person name="Curtis B.A."/>
            <person name="Tanifuji G."/>
            <person name="Burki F."/>
            <person name="Gruber A."/>
            <person name="Irimia M."/>
            <person name="Maruyama S."/>
            <person name="Arias M.C."/>
            <person name="Ball S.G."/>
            <person name="Gile G.H."/>
            <person name="Hirakawa Y."/>
            <person name="Hopkins J.F."/>
            <person name="Rensing S.A."/>
            <person name="Schmutz J."/>
            <person name="Symeonidi A."/>
            <person name="Elias M."/>
            <person name="Eveleigh R.J."/>
            <person name="Herman E.K."/>
            <person name="Klute M.J."/>
            <person name="Nakayama T."/>
            <person name="Obornik M."/>
            <person name="Reyes-Prieto A."/>
            <person name="Armbrust E.V."/>
            <person name="Aves S.J."/>
            <person name="Beiko R.G."/>
            <person name="Coutinho P."/>
            <person name="Dacks J.B."/>
            <person name="Durnford D.G."/>
            <person name="Fast N.M."/>
            <person name="Green B.R."/>
            <person name="Grisdale C."/>
            <person name="Hempe F."/>
            <person name="Henrissat B."/>
            <person name="Hoppner M.P."/>
            <person name="Ishida K.-I."/>
            <person name="Kim E."/>
            <person name="Koreny L."/>
            <person name="Kroth P.G."/>
            <person name="Liu Y."/>
            <person name="Malik S.-B."/>
            <person name="Maier U.G."/>
            <person name="McRose D."/>
            <person name="Mock T."/>
            <person name="Neilson J.A."/>
            <person name="Onodera N.T."/>
            <person name="Poole A.M."/>
            <person name="Pritham E.J."/>
            <person name="Richards T.A."/>
            <person name="Rocap G."/>
            <person name="Roy S.W."/>
            <person name="Sarai C."/>
            <person name="Schaack S."/>
            <person name="Shirato S."/>
            <person name="Slamovits C.H."/>
            <person name="Spencer D.F."/>
            <person name="Suzuki S."/>
            <person name="Worden A.Z."/>
            <person name="Zauner S."/>
            <person name="Barry K."/>
            <person name="Bell C."/>
            <person name="Bharti A.K."/>
            <person name="Crow J.A."/>
            <person name="Grimwood J."/>
            <person name="Kramer R."/>
            <person name="Lindquist E."/>
            <person name="Lucas S."/>
            <person name="Salamov A."/>
            <person name="McFadden G.I."/>
            <person name="Lane C.E."/>
            <person name="Keeling P.J."/>
            <person name="Gray M.W."/>
            <person name="Grigoriev I.V."/>
            <person name="Archibald J.M."/>
        </authorList>
    </citation>
    <scope>NUCLEOTIDE SEQUENCE</scope>
    <source>
        <strain evidence="3">CCMP2712</strain>
    </source>
</reference>
<accession>L1ISX4</accession>
<dbReference type="PaxDb" id="55529-EKX39207"/>
<gene>
    <name evidence="1" type="ORF">GUITHDRAFT_154479</name>
</gene>
<proteinExistence type="predicted"/>
<dbReference type="InterPro" id="IPR011989">
    <property type="entry name" value="ARM-like"/>
</dbReference>
<dbReference type="EMBL" id="JH993041">
    <property type="protein sequence ID" value="EKX39207.1"/>
    <property type="molecule type" value="Genomic_DNA"/>
</dbReference>
<keyword evidence="3" id="KW-1185">Reference proteome</keyword>
<dbReference type="EnsemblProtists" id="EKX39207">
    <property type="protein sequence ID" value="EKX39207"/>
    <property type="gene ID" value="GUITHDRAFT_154479"/>
</dbReference>
<reference evidence="1 3" key="1">
    <citation type="journal article" date="2012" name="Nature">
        <title>Algal genomes reveal evolutionary mosaicism and the fate of nucleomorphs.</title>
        <authorList>
            <consortium name="DOE Joint Genome Institute"/>
            <person name="Curtis B.A."/>
            <person name="Tanifuji G."/>
            <person name="Burki F."/>
            <person name="Gruber A."/>
            <person name="Irimia M."/>
            <person name="Maruyama S."/>
            <person name="Arias M.C."/>
            <person name="Ball S.G."/>
            <person name="Gile G.H."/>
            <person name="Hirakawa Y."/>
            <person name="Hopkins J.F."/>
            <person name="Kuo A."/>
            <person name="Rensing S.A."/>
            <person name="Schmutz J."/>
            <person name="Symeonidi A."/>
            <person name="Elias M."/>
            <person name="Eveleigh R.J."/>
            <person name="Herman E.K."/>
            <person name="Klute M.J."/>
            <person name="Nakayama T."/>
            <person name="Obornik M."/>
            <person name="Reyes-Prieto A."/>
            <person name="Armbrust E.V."/>
            <person name="Aves S.J."/>
            <person name="Beiko R.G."/>
            <person name="Coutinho P."/>
            <person name="Dacks J.B."/>
            <person name="Durnford D.G."/>
            <person name="Fast N.M."/>
            <person name="Green B.R."/>
            <person name="Grisdale C.J."/>
            <person name="Hempel F."/>
            <person name="Henrissat B."/>
            <person name="Hoppner M.P."/>
            <person name="Ishida K."/>
            <person name="Kim E."/>
            <person name="Koreny L."/>
            <person name="Kroth P.G."/>
            <person name="Liu Y."/>
            <person name="Malik S.B."/>
            <person name="Maier U.G."/>
            <person name="McRose D."/>
            <person name="Mock T."/>
            <person name="Neilson J.A."/>
            <person name="Onodera N.T."/>
            <person name="Poole A.M."/>
            <person name="Pritham E.J."/>
            <person name="Richards T.A."/>
            <person name="Rocap G."/>
            <person name="Roy S.W."/>
            <person name="Sarai C."/>
            <person name="Schaack S."/>
            <person name="Shirato S."/>
            <person name="Slamovits C.H."/>
            <person name="Spencer D.F."/>
            <person name="Suzuki S."/>
            <person name="Worden A.Z."/>
            <person name="Zauner S."/>
            <person name="Barry K."/>
            <person name="Bell C."/>
            <person name="Bharti A.K."/>
            <person name="Crow J.A."/>
            <person name="Grimwood J."/>
            <person name="Kramer R."/>
            <person name="Lindquist E."/>
            <person name="Lucas S."/>
            <person name="Salamov A."/>
            <person name="McFadden G.I."/>
            <person name="Lane C.E."/>
            <person name="Keeling P.J."/>
            <person name="Gray M.W."/>
            <person name="Grigoriev I.V."/>
            <person name="Archibald J.M."/>
        </authorList>
    </citation>
    <scope>NUCLEOTIDE SEQUENCE</scope>
    <source>
        <strain evidence="1 3">CCMP2712</strain>
    </source>
</reference>
<evidence type="ECO:0000313" key="2">
    <source>
        <dbReference type="EnsemblProtists" id="EKX39207"/>
    </source>
</evidence>
<sequence length="101" mass="11497">MECCIVAVRNLCVNSREHQEELHRCNGITPLLELLQADTKPQLLEYVAGALAKSCTLCEDNKATIRVQFGIEPLKWLLEDEKVTKESKRLIQHILLLLGEQ</sequence>
<dbReference type="AlphaFoldDB" id="L1ISX4"/>
<name>L1ISX4_GUITC</name>
<dbReference type="RefSeq" id="XP_005826187.1">
    <property type="nucleotide sequence ID" value="XM_005826130.1"/>
</dbReference>
<dbReference type="InterPro" id="IPR016024">
    <property type="entry name" value="ARM-type_fold"/>
</dbReference>
<reference evidence="2" key="3">
    <citation type="submission" date="2015-06" db="UniProtKB">
        <authorList>
            <consortium name="EnsemblProtists"/>
        </authorList>
    </citation>
    <scope>IDENTIFICATION</scope>
</reference>
<dbReference type="Proteomes" id="UP000011087">
    <property type="component" value="Unassembled WGS sequence"/>
</dbReference>
<protein>
    <submittedName>
        <fullName evidence="1 2">Uncharacterized protein</fullName>
    </submittedName>
</protein>
<dbReference type="SUPFAM" id="SSF48371">
    <property type="entry name" value="ARM repeat"/>
    <property type="match status" value="1"/>
</dbReference>
<organism evidence="1">
    <name type="scientific">Guillardia theta (strain CCMP2712)</name>
    <name type="common">Cryptophyte</name>
    <dbReference type="NCBI Taxonomy" id="905079"/>
    <lineage>
        <taxon>Eukaryota</taxon>
        <taxon>Cryptophyceae</taxon>
        <taxon>Pyrenomonadales</taxon>
        <taxon>Geminigeraceae</taxon>
        <taxon>Guillardia</taxon>
    </lineage>
</organism>
<dbReference type="OrthoDB" id="3245100at2759"/>
<dbReference type="Gene3D" id="1.25.10.10">
    <property type="entry name" value="Leucine-rich Repeat Variant"/>
    <property type="match status" value="1"/>
</dbReference>
<dbReference type="HOGENOM" id="CLU_2297071_0_0_1"/>
<dbReference type="KEGG" id="gtt:GUITHDRAFT_154479"/>
<evidence type="ECO:0000313" key="3">
    <source>
        <dbReference type="Proteomes" id="UP000011087"/>
    </source>
</evidence>
<dbReference type="GeneID" id="17295993"/>
<evidence type="ECO:0000313" key="1">
    <source>
        <dbReference type="EMBL" id="EKX39207.1"/>
    </source>
</evidence>